<evidence type="ECO:0000313" key="1">
    <source>
        <dbReference type="EMBL" id="ODQ71566.1"/>
    </source>
</evidence>
<dbReference type="PANTHER" id="PTHR15396:SF1">
    <property type="entry name" value="RIBONUCLEASE P PROTEIN SUBUNIT P40"/>
    <property type="match status" value="1"/>
</dbReference>
<dbReference type="AlphaFoldDB" id="A0A1E3Q1N4"/>
<keyword evidence="2" id="KW-1185">Reference proteome</keyword>
<dbReference type="Pfam" id="PF08584">
    <property type="entry name" value="Ribonuc_P_40"/>
    <property type="match status" value="1"/>
</dbReference>
<dbReference type="GO" id="GO:0001682">
    <property type="term" value="P:tRNA 5'-leader removal"/>
    <property type="evidence" value="ECO:0007669"/>
    <property type="project" value="InterPro"/>
</dbReference>
<name>A0A1E3Q1N4_LIPST</name>
<protein>
    <submittedName>
        <fullName evidence="1">Uncharacterized protein</fullName>
    </submittedName>
</protein>
<sequence>MQVDIIIPTDAYEGAVSLSPILNGRKCAEDWRYYHTTTPLGSFFKPEFLNQYIKKDNCLVLSLAEIDTEDVYCIYDGILRLSLRKETYERMGLQGKTSRFSKSRFCKWIFHQIETR</sequence>
<dbReference type="PANTHER" id="PTHR15396">
    <property type="entry name" value="RIBONUCLEASE P PROTEIN SUBUNIT P40"/>
    <property type="match status" value="1"/>
</dbReference>
<dbReference type="GO" id="GO:0030681">
    <property type="term" value="C:multimeric ribonuclease P complex"/>
    <property type="evidence" value="ECO:0007669"/>
    <property type="project" value="TreeGrafter"/>
</dbReference>
<proteinExistence type="predicted"/>
<dbReference type="GO" id="GO:0000447">
    <property type="term" value="P:endonucleolytic cleavage in ITS1 to separate SSU-rRNA from 5.8S rRNA and LSU-rRNA from tricistronic rRNA transcript (SSU-rRNA, 5.8S rRNA, LSU-rRNA)"/>
    <property type="evidence" value="ECO:0007669"/>
    <property type="project" value="TreeGrafter"/>
</dbReference>
<dbReference type="OrthoDB" id="63112at2759"/>
<dbReference type="GO" id="GO:0000172">
    <property type="term" value="C:ribonuclease MRP complex"/>
    <property type="evidence" value="ECO:0007669"/>
    <property type="project" value="TreeGrafter"/>
</dbReference>
<dbReference type="EMBL" id="KV454297">
    <property type="protein sequence ID" value="ODQ71566.1"/>
    <property type="molecule type" value="Genomic_DNA"/>
</dbReference>
<dbReference type="InterPro" id="IPR013893">
    <property type="entry name" value="RNase_P_Rpp40"/>
</dbReference>
<reference evidence="1 2" key="1">
    <citation type="journal article" date="2016" name="Proc. Natl. Acad. Sci. U.S.A.">
        <title>Comparative genomics of biotechnologically important yeasts.</title>
        <authorList>
            <person name="Riley R."/>
            <person name="Haridas S."/>
            <person name="Wolfe K.H."/>
            <person name="Lopes M.R."/>
            <person name="Hittinger C.T."/>
            <person name="Goeker M."/>
            <person name="Salamov A.A."/>
            <person name="Wisecaver J.H."/>
            <person name="Long T.M."/>
            <person name="Calvey C.H."/>
            <person name="Aerts A.L."/>
            <person name="Barry K.W."/>
            <person name="Choi C."/>
            <person name="Clum A."/>
            <person name="Coughlan A.Y."/>
            <person name="Deshpande S."/>
            <person name="Douglass A.P."/>
            <person name="Hanson S.J."/>
            <person name="Klenk H.-P."/>
            <person name="LaButti K.M."/>
            <person name="Lapidus A."/>
            <person name="Lindquist E.A."/>
            <person name="Lipzen A.M."/>
            <person name="Meier-Kolthoff J.P."/>
            <person name="Ohm R.A."/>
            <person name="Otillar R.P."/>
            <person name="Pangilinan J.L."/>
            <person name="Peng Y."/>
            <person name="Rokas A."/>
            <person name="Rosa C.A."/>
            <person name="Scheuner C."/>
            <person name="Sibirny A.A."/>
            <person name="Slot J.C."/>
            <person name="Stielow J.B."/>
            <person name="Sun H."/>
            <person name="Kurtzman C.P."/>
            <person name="Blackwell M."/>
            <person name="Grigoriev I.V."/>
            <person name="Jeffries T.W."/>
        </authorList>
    </citation>
    <scope>NUCLEOTIDE SEQUENCE [LARGE SCALE GENOMIC DNA]</scope>
    <source>
        <strain evidence="1 2">NRRL Y-11557</strain>
    </source>
</reference>
<dbReference type="STRING" id="675824.A0A1E3Q1N4"/>
<evidence type="ECO:0000313" key="2">
    <source>
        <dbReference type="Proteomes" id="UP000094385"/>
    </source>
</evidence>
<gene>
    <name evidence="1" type="ORF">LIPSTDRAFT_73269</name>
</gene>
<dbReference type="Proteomes" id="UP000094385">
    <property type="component" value="Unassembled WGS sequence"/>
</dbReference>
<dbReference type="GO" id="GO:0000171">
    <property type="term" value="F:ribonuclease MRP activity"/>
    <property type="evidence" value="ECO:0007669"/>
    <property type="project" value="TreeGrafter"/>
</dbReference>
<accession>A0A1E3Q1N4</accession>
<dbReference type="GO" id="GO:0004526">
    <property type="term" value="F:ribonuclease P activity"/>
    <property type="evidence" value="ECO:0007669"/>
    <property type="project" value="TreeGrafter"/>
</dbReference>
<organism evidence="1 2">
    <name type="scientific">Lipomyces starkeyi NRRL Y-11557</name>
    <dbReference type="NCBI Taxonomy" id="675824"/>
    <lineage>
        <taxon>Eukaryota</taxon>
        <taxon>Fungi</taxon>
        <taxon>Dikarya</taxon>
        <taxon>Ascomycota</taxon>
        <taxon>Saccharomycotina</taxon>
        <taxon>Lipomycetes</taxon>
        <taxon>Lipomycetales</taxon>
        <taxon>Lipomycetaceae</taxon>
        <taxon>Lipomyces</taxon>
    </lineage>
</organism>